<keyword evidence="2 4" id="KW-0808">Transferase</keyword>
<dbReference type="InterPro" id="IPR000836">
    <property type="entry name" value="PRTase_dom"/>
</dbReference>
<dbReference type="Pfam" id="PF00156">
    <property type="entry name" value="Pribosyltran"/>
    <property type="match status" value="1"/>
</dbReference>
<name>F7XNP4_METZD</name>
<evidence type="ECO:0000256" key="1">
    <source>
        <dbReference type="ARBA" id="ARBA00022676"/>
    </source>
</evidence>
<dbReference type="AlphaFoldDB" id="F7XNP4"/>
<reference evidence="4 5" key="1">
    <citation type="submission" date="2010-07" db="EMBL/GenBank/DDBJ databases">
        <title>The complete genome of Methanosalsum zhilinae DSM 4017.</title>
        <authorList>
            <consortium name="US DOE Joint Genome Institute (JGI-PGF)"/>
            <person name="Lucas S."/>
            <person name="Copeland A."/>
            <person name="Lapidus A."/>
            <person name="Glavina del Rio T."/>
            <person name="Dalin E."/>
            <person name="Tice H."/>
            <person name="Bruce D."/>
            <person name="Goodwin L."/>
            <person name="Pitluck S."/>
            <person name="Kyrpides N."/>
            <person name="Mavromatis K."/>
            <person name="Ovchinnikova G."/>
            <person name="Daligault H."/>
            <person name="Detter J.C."/>
            <person name="Han C."/>
            <person name="Tapia R."/>
            <person name="Larimer F."/>
            <person name="Land M."/>
            <person name="Hauser L."/>
            <person name="Markowitz V."/>
            <person name="Cheng J.-F."/>
            <person name="Hugenholtz P."/>
            <person name="Woyke T."/>
            <person name="Wu D."/>
            <person name="Spring S."/>
            <person name="Schueler E."/>
            <person name="Brambilla E."/>
            <person name="Klenk H.-P."/>
            <person name="Eisen J.A."/>
        </authorList>
    </citation>
    <scope>NUCLEOTIDE SEQUENCE [LARGE SCALE GENOMIC DNA]</scope>
    <source>
        <strain evidence="5">DSM 4017 / NBRC 107636 / OCM 62 / WeN5</strain>
    </source>
</reference>
<keyword evidence="1 4" id="KW-0328">Glycosyltransferase</keyword>
<dbReference type="EMBL" id="CP002101">
    <property type="protein sequence ID" value="AEH60149.1"/>
    <property type="molecule type" value="Genomic_DNA"/>
</dbReference>
<dbReference type="GO" id="GO:0016757">
    <property type="term" value="F:glycosyltransferase activity"/>
    <property type="evidence" value="ECO:0007669"/>
    <property type="project" value="UniProtKB-KW"/>
</dbReference>
<dbReference type="PANTHER" id="PTHR43363">
    <property type="entry name" value="HYPOXANTHINE PHOSPHORIBOSYLTRANSFERASE"/>
    <property type="match status" value="1"/>
</dbReference>
<dbReference type="PANTHER" id="PTHR43363:SF2">
    <property type="entry name" value="PHOSPHORIBOSYLTRANSFERASE"/>
    <property type="match status" value="1"/>
</dbReference>
<proteinExistence type="predicted"/>
<keyword evidence="5" id="KW-1185">Reference proteome</keyword>
<dbReference type="Gene3D" id="3.40.50.2020">
    <property type="match status" value="1"/>
</dbReference>
<dbReference type="InterPro" id="IPR029057">
    <property type="entry name" value="PRTase-like"/>
</dbReference>
<protein>
    <submittedName>
        <fullName evidence="4">Phosphoribosyltransferase</fullName>
    </submittedName>
</protein>
<evidence type="ECO:0000259" key="3">
    <source>
        <dbReference type="Pfam" id="PF00156"/>
    </source>
</evidence>
<feature type="domain" description="Phosphoribosyltransferase" evidence="3">
    <location>
        <begin position="17"/>
        <end position="152"/>
    </location>
</feature>
<dbReference type="GeneID" id="10821876"/>
<dbReference type="HOGENOM" id="CLU_080904_0_0_2"/>
<dbReference type="KEGG" id="mzh:Mzhil_0272"/>
<dbReference type="SUPFAM" id="SSF53271">
    <property type="entry name" value="PRTase-like"/>
    <property type="match status" value="1"/>
</dbReference>
<accession>F7XNP4</accession>
<evidence type="ECO:0000256" key="2">
    <source>
        <dbReference type="ARBA" id="ARBA00022679"/>
    </source>
</evidence>
<sequence length="235" mass="27005">MTLPDEFKCVVTTWDYIYSLCRNVANDVKESGYEPDIIIALARGGWFAGRVMCDFLGLDDLSSLKVEHYVGTAVAGDEPYIRYPLAGSVVKGKNVLIVDDIVDTGKSMVHAMEYVYGQDPCNVKTSSLQYLKSSKIKPDYCGEILQDWAWIVYPWNFIEDMTDIVFELMLREKRDAWSIRDVRNCLYRYHSIDPISFEIAQPGRMKEIMEELEWTGKAVSFMDNNAKFWKLAESP</sequence>
<evidence type="ECO:0000313" key="4">
    <source>
        <dbReference type="EMBL" id="AEH60149.1"/>
    </source>
</evidence>
<dbReference type="STRING" id="679901.Mzhil_0272"/>
<dbReference type="OrthoDB" id="4952at2157"/>
<dbReference type="CDD" id="cd06223">
    <property type="entry name" value="PRTases_typeI"/>
    <property type="match status" value="1"/>
</dbReference>
<dbReference type="RefSeq" id="WP_013897588.1">
    <property type="nucleotide sequence ID" value="NC_015676.1"/>
</dbReference>
<dbReference type="Proteomes" id="UP000006622">
    <property type="component" value="Chromosome"/>
</dbReference>
<organism evidence="4 5">
    <name type="scientific">Methanosalsum zhilinae (strain DSM 4017 / NBRC 107636 / OCM 62 / WeN5)</name>
    <name type="common">Methanohalophilus zhilinae</name>
    <dbReference type="NCBI Taxonomy" id="679901"/>
    <lineage>
        <taxon>Archaea</taxon>
        <taxon>Methanobacteriati</taxon>
        <taxon>Methanobacteriota</taxon>
        <taxon>Stenosarchaea group</taxon>
        <taxon>Methanomicrobia</taxon>
        <taxon>Methanosarcinales</taxon>
        <taxon>Methanosarcinaceae</taxon>
        <taxon>Methanosalsum</taxon>
    </lineage>
</organism>
<evidence type="ECO:0000313" key="5">
    <source>
        <dbReference type="Proteomes" id="UP000006622"/>
    </source>
</evidence>
<gene>
    <name evidence="4" type="ordered locus">Mzhil_0272</name>
</gene>